<dbReference type="PANTHER" id="PTHR42940">
    <property type="entry name" value="ALCOHOL DEHYDROGENASE 1-RELATED"/>
    <property type="match status" value="1"/>
</dbReference>
<dbReference type="GO" id="GO:0005737">
    <property type="term" value="C:cytoplasm"/>
    <property type="evidence" value="ECO:0007669"/>
    <property type="project" value="TreeGrafter"/>
</dbReference>
<evidence type="ECO:0000313" key="12">
    <source>
        <dbReference type="EMBL" id="MBA2134008.1"/>
    </source>
</evidence>
<dbReference type="GO" id="GO:0004022">
    <property type="term" value="F:alcohol dehydrogenase (NAD+) activity"/>
    <property type="evidence" value="ECO:0007669"/>
    <property type="project" value="UniProtKB-EC"/>
</dbReference>
<accession>A0A8J6I2F8</accession>
<evidence type="ECO:0000256" key="6">
    <source>
        <dbReference type="ARBA" id="ARBA00022833"/>
    </source>
</evidence>
<comment type="catalytic activity">
    <reaction evidence="9">
        <text>a primary alcohol + NAD(+) = an aldehyde + NADH + H(+)</text>
        <dbReference type="Rhea" id="RHEA:10736"/>
        <dbReference type="ChEBI" id="CHEBI:15378"/>
        <dbReference type="ChEBI" id="CHEBI:15734"/>
        <dbReference type="ChEBI" id="CHEBI:17478"/>
        <dbReference type="ChEBI" id="CHEBI:57540"/>
        <dbReference type="ChEBI" id="CHEBI:57945"/>
        <dbReference type="EC" id="1.1.1.1"/>
    </reaction>
</comment>
<keyword evidence="13" id="KW-1185">Reference proteome</keyword>
<comment type="caution">
    <text evidence="12">The sequence shown here is derived from an EMBL/GenBank/DDBJ whole genome shotgun (WGS) entry which is preliminary data.</text>
</comment>
<evidence type="ECO:0000313" key="13">
    <source>
        <dbReference type="Proteomes" id="UP000657177"/>
    </source>
</evidence>
<evidence type="ECO:0000256" key="2">
    <source>
        <dbReference type="ARBA" id="ARBA00008072"/>
    </source>
</evidence>
<comment type="catalytic activity">
    <reaction evidence="8">
        <text>a secondary alcohol + NAD(+) = a ketone + NADH + H(+)</text>
        <dbReference type="Rhea" id="RHEA:10740"/>
        <dbReference type="ChEBI" id="CHEBI:15378"/>
        <dbReference type="ChEBI" id="CHEBI:17087"/>
        <dbReference type="ChEBI" id="CHEBI:35681"/>
        <dbReference type="ChEBI" id="CHEBI:57540"/>
        <dbReference type="ChEBI" id="CHEBI:57945"/>
        <dbReference type="EC" id="1.1.1.1"/>
    </reaction>
</comment>
<dbReference type="InterPro" id="IPR002328">
    <property type="entry name" value="ADH_Zn_CS"/>
</dbReference>
<evidence type="ECO:0000256" key="9">
    <source>
        <dbReference type="ARBA" id="ARBA00049243"/>
    </source>
</evidence>
<gene>
    <name evidence="12" type="ORF">G5B42_10740</name>
</gene>
<keyword evidence="6 10" id="KW-0862">Zinc</keyword>
<dbReference type="Gene3D" id="3.90.180.10">
    <property type="entry name" value="Medium-chain alcohol dehydrogenases, catalytic domain"/>
    <property type="match status" value="1"/>
</dbReference>
<dbReference type="SUPFAM" id="SSF51735">
    <property type="entry name" value="NAD(P)-binding Rossmann-fold domains"/>
    <property type="match status" value="1"/>
</dbReference>
<evidence type="ECO:0000256" key="7">
    <source>
        <dbReference type="ARBA" id="ARBA00023002"/>
    </source>
</evidence>
<comment type="cofactor">
    <cofactor evidence="1 10">
        <name>Zn(2+)</name>
        <dbReference type="ChEBI" id="CHEBI:29105"/>
    </cofactor>
</comment>
<feature type="domain" description="Enoyl reductase (ER)" evidence="11">
    <location>
        <begin position="13"/>
        <end position="341"/>
    </location>
</feature>
<evidence type="ECO:0000256" key="3">
    <source>
        <dbReference type="ARBA" id="ARBA00013190"/>
    </source>
</evidence>
<dbReference type="EC" id="1.1.1.1" evidence="3"/>
<dbReference type="InterPro" id="IPR011032">
    <property type="entry name" value="GroES-like_sf"/>
</dbReference>
<dbReference type="InterPro" id="IPR013154">
    <property type="entry name" value="ADH-like_N"/>
</dbReference>
<dbReference type="SMART" id="SM00829">
    <property type="entry name" value="PKS_ER"/>
    <property type="match status" value="1"/>
</dbReference>
<dbReference type="Proteomes" id="UP000657177">
    <property type="component" value="Unassembled WGS sequence"/>
</dbReference>
<keyword evidence="7" id="KW-0560">Oxidoreductase</keyword>
<dbReference type="Pfam" id="PF00107">
    <property type="entry name" value="ADH_zinc_N"/>
    <property type="match status" value="1"/>
</dbReference>
<sequence length="344" mass="36766">MVKTKAMVLREFGKPLTLEEVEIPSYGPDEVLLKVKAAGVCGTDLKIRDGLVPTKELPLIPGHEVAGVVAATGANVKRFRVGDAVLVSFYIPCNRCRTCRLGRQTICEQLKGRIGFEFNGGFAEYVAVPEACLIPKPPGLSFRQAAVIPDALGTCYHVLVRRAQVQKGDCLVIVGGGGGLGLHALQMAKVLGAVVIGVDVSAEKLALMKSYGADFVIDGRENPSWSDAVAAYTQGGRADLVVNFVAHQSSIDEGLKAVGKGGKLALVAYSKEVKFNALYGHLNEIDLLSTRAATKEDIEECLKLVLAKEVETVIGEVISLPELNYGLQLIKDGKLKGRLVIDLE</sequence>
<dbReference type="InterPro" id="IPR020843">
    <property type="entry name" value="ER"/>
</dbReference>
<protein>
    <recommendedName>
        <fullName evidence="4">Alcohol dehydrogenase</fullName>
        <ecNumber evidence="3">1.1.1.1</ecNumber>
    </recommendedName>
</protein>
<reference evidence="12" key="1">
    <citation type="submission" date="2020-06" db="EMBL/GenBank/DDBJ databases">
        <title>Novel chitinolytic bacterium.</title>
        <authorList>
            <person name="Ungkulpasvich U."/>
            <person name="Kosugi A."/>
            <person name="Uke A."/>
        </authorList>
    </citation>
    <scope>NUCLEOTIDE SEQUENCE</scope>
    <source>
        <strain evidence="12">UUS1-1</strain>
    </source>
</reference>
<dbReference type="SUPFAM" id="SSF50129">
    <property type="entry name" value="GroES-like"/>
    <property type="match status" value="1"/>
</dbReference>
<comment type="similarity">
    <text evidence="2 10">Belongs to the zinc-containing alcohol dehydrogenase family.</text>
</comment>
<dbReference type="GO" id="GO:0008270">
    <property type="term" value="F:zinc ion binding"/>
    <property type="evidence" value="ECO:0007669"/>
    <property type="project" value="InterPro"/>
</dbReference>
<evidence type="ECO:0000256" key="1">
    <source>
        <dbReference type="ARBA" id="ARBA00001947"/>
    </source>
</evidence>
<evidence type="ECO:0000256" key="5">
    <source>
        <dbReference type="ARBA" id="ARBA00022723"/>
    </source>
</evidence>
<evidence type="ECO:0000256" key="10">
    <source>
        <dbReference type="RuleBase" id="RU361277"/>
    </source>
</evidence>
<dbReference type="EMBL" id="JAAKDE010000039">
    <property type="protein sequence ID" value="MBA2134008.1"/>
    <property type="molecule type" value="Genomic_DNA"/>
</dbReference>
<dbReference type="Pfam" id="PF08240">
    <property type="entry name" value="ADH_N"/>
    <property type="match status" value="1"/>
</dbReference>
<dbReference type="InterPro" id="IPR013149">
    <property type="entry name" value="ADH-like_C"/>
</dbReference>
<dbReference type="PANTHER" id="PTHR42940:SF8">
    <property type="entry name" value="VACUOLAR PROTEIN SORTING-ASSOCIATED PROTEIN 11"/>
    <property type="match status" value="1"/>
</dbReference>
<dbReference type="PROSITE" id="PS00059">
    <property type="entry name" value="ADH_ZINC"/>
    <property type="match status" value="1"/>
</dbReference>
<dbReference type="RefSeq" id="WP_181340476.1">
    <property type="nucleotide sequence ID" value="NZ_JAAKDE010000039.1"/>
</dbReference>
<proteinExistence type="inferred from homology"/>
<evidence type="ECO:0000256" key="4">
    <source>
        <dbReference type="ARBA" id="ARBA00016352"/>
    </source>
</evidence>
<evidence type="ECO:0000259" key="11">
    <source>
        <dbReference type="SMART" id="SM00829"/>
    </source>
</evidence>
<dbReference type="InterPro" id="IPR036291">
    <property type="entry name" value="NAD(P)-bd_dom_sf"/>
</dbReference>
<evidence type="ECO:0000256" key="8">
    <source>
        <dbReference type="ARBA" id="ARBA00049164"/>
    </source>
</evidence>
<keyword evidence="5 10" id="KW-0479">Metal-binding</keyword>
<dbReference type="AlphaFoldDB" id="A0A8J6I2F8"/>
<organism evidence="12 13">
    <name type="scientific">Capillibacterium thermochitinicola</name>
    <dbReference type="NCBI Taxonomy" id="2699427"/>
    <lineage>
        <taxon>Bacteria</taxon>
        <taxon>Bacillati</taxon>
        <taxon>Bacillota</taxon>
        <taxon>Capillibacterium</taxon>
    </lineage>
</organism>
<name>A0A8J6I2F8_9FIRM</name>